<dbReference type="PANTHER" id="PTHR45625">
    <property type="entry name" value="PEPTIDYL-PROLYL CIS-TRANS ISOMERASE-RELATED"/>
    <property type="match status" value="1"/>
</dbReference>
<evidence type="ECO:0000256" key="4">
    <source>
        <dbReference type="ARBA" id="ARBA00022737"/>
    </source>
</evidence>
<dbReference type="Pfam" id="PF00160">
    <property type="entry name" value="Pro_isomerase"/>
    <property type="match status" value="1"/>
</dbReference>
<dbReference type="AlphaFoldDB" id="A0AAF0AY24"/>
<dbReference type="KEGG" id="som:SOMG_04198"/>
<dbReference type="SUPFAM" id="SSF50891">
    <property type="entry name" value="Cyclophilin-like"/>
    <property type="match status" value="1"/>
</dbReference>
<accession>A0AAF0AY24</accession>
<dbReference type="SUPFAM" id="SSF50978">
    <property type="entry name" value="WD40 repeat-like"/>
    <property type="match status" value="1"/>
</dbReference>
<dbReference type="PROSITE" id="PS50082">
    <property type="entry name" value="WD_REPEATS_2"/>
    <property type="match status" value="1"/>
</dbReference>
<dbReference type="CDD" id="cd01927">
    <property type="entry name" value="cyclophilin_WD40"/>
    <property type="match status" value="1"/>
</dbReference>
<dbReference type="PANTHER" id="PTHR45625:SF4">
    <property type="entry name" value="PEPTIDYLPROLYL ISOMERASE DOMAIN AND WD REPEAT-CONTAINING PROTEIN 1"/>
    <property type="match status" value="1"/>
</dbReference>
<dbReference type="GeneID" id="80877674"/>
<proteinExistence type="predicted"/>
<dbReference type="GO" id="GO:0003755">
    <property type="term" value="F:peptidyl-prolyl cis-trans isomerase activity"/>
    <property type="evidence" value="ECO:0007669"/>
    <property type="project" value="UniProtKB-KW"/>
</dbReference>
<organism evidence="10 11">
    <name type="scientific">Schizosaccharomyces osmophilus</name>
    <dbReference type="NCBI Taxonomy" id="2545709"/>
    <lineage>
        <taxon>Eukaryota</taxon>
        <taxon>Fungi</taxon>
        <taxon>Dikarya</taxon>
        <taxon>Ascomycota</taxon>
        <taxon>Taphrinomycotina</taxon>
        <taxon>Schizosaccharomycetes</taxon>
        <taxon>Schizosaccharomycetales</taxon>
        <taxon>Schizosaccharomycetaceae</taxon>
        <taxon>Schizosaccharomyces</taxon>
    </lineage>
</organism>
<evidence type="ECO:0000256" key="2">
    <source>
        <dbReference type="ARBA" id="ARBA00013194"/>
    </source>
</evidence>
<feature type="domain" description="PPIase cyclophilin-type" evidence="9">
    <location>
        <begin position="453"/>
        <end position="607"/>
    </location>
</feature>
<dbReference type="Gene3D" id="2.40.100.10">
    <property type="entry name" value="Cyclophilin-like"/>
    <property type="match status" value="1"/>
</dbReference>
<dbReference type="EMBL" id="CP115613">
    <property type="protein sequence ID" value="WBW75212.1"/>
    <property type="molecule type" value="Genomic_DNA"/>
</dbReference>
<evidence type="ECO:0000256" key="1">
    <source>
        <dbReference type="ARBA" id="ARBA00000971"/>
    </source>
</evidence>
<evidence type="ECO:0000256" key="6">
    <source>
        <dbReference type="ARBA" id="ARBA00023235"/>
    </source>
</evidence>
<dbReference type="FunFam" id="2.40.100.10:FF:000003">
    <property type="entry name" value="Peptidylprolyl isomerase domain and WD repeat-containing 1"/>
    <property type="match status" value="1"/>
</dbReference>
<protein>
    <recommendedName>
        <fullName evidence="2">peptidylprolyl isomerase</fullName>
        <ecNumber evidence="2">5.2.1.8</ecNumber>
    </recommendedName>
</protein>
<dbReference type="PROSITE" id="PS50072">
    <property type="entry name" value="CSA_PPIASE_2"/>
    <property type="match status" value="1"/>
</dbReference>
<dbReference type="RefSeq" id="XP_056039455.1">
    <property type="nucleotide sequence ID" value="XM_056182985.1"/>
</dbReference>
<reference evidence="10 11" key="1">
    <citation type="journal article" date="2023" name="G3 (Bethesda)">
        <title>A high-quality reference genome for the fission yeast Schizosaccharomyces osmophilus.</title>
        <authorList>
            <person name="Jia G.S."/>
            <person name="Zhang W.C."/>
            <person name="Liang Y."/>
            <person name="Liu X.H."/>
            <person name="Rhind N."/>
            <person name="Pidoux A."/>
            <person name="Brysch-Herzberg M."/>
            <person name="Du L.L."/>
        </authorList>
    </citation>
    <scope>NUCLEOTIDE SEQUENCE [LARGE SCALE GENOMIC DNA]</scope>
    <source>
        <strain evidence="10 11">CBS 15793</strain>
    </source>
</reference>
<dbReference type="Gene3D" id="2.130.10.10">
    <property type="entry name" value="YVTN repeat-like/Quinoprotein amine dehydrogenase"/>
    <property type="match status" value="2"/>
</dbReference>
<dbReference type="InterPro" id="IPR020892">
    <property type="entry name" value="Cyclophilin-type_PPIase_CS"/>
</dbReference>
<feature type="region of interest" description="Disordered" evidence="8">
    <location>
        <begin position="1"/>
        <end position="27"/>
    </location>
</feature>
<keyword evidence="3 7" id="KW-0853">WD repeat</keyword>
<dbReference type="PRINTS" id="PR00153">
    <property type="entry name" value="CSAPPISMRASE"/>
</dbReference>
<dbReference type="SMART" id="SM00320">
    <property type="entry name" value="WD40"/>
    <property type="match status" value="4"/>
</dbReference>
<dbReference type="InterPro" id="IPR029000">
    <property type="entry name" value="Cyclophilin-like_dom_sf"/>
</dbReference>
<evidence type="ECO:0000256" key="7">
    <source>
        <dbReference type="PROSITE-ProRule" id="PRU00221"/>
    </source>
</evidence>
<keyword evidence="5" id="KW-0697">Rotamase</keyword>
<name>A0AAF0AY24_9SCHI</name>
<dbReference type="InterPro" id="IPR015943">
    <property type="entry name" value="WD40/YVTN_repeat-like_dom_sf"/>
</dbReference>
<evidence type="ECO:0000256" key="8">
    <source>
        <dbReference type="SAM" id="MobiDB-lite"/>
    </source>
</evidence>
<evidence type="ECO:0000313" key="10">
    <source>
        <dbReference type="EMBL" id="WBW75212.1"/>
    </source>
</evidence>
<dbReference type="InterPro" id="IPR001680">
    <property type="entry name" value="WD40_rpt"/>
</dbReference>
<evidence type="ECO:0000259" key="9">
    <source>
        <dbReference type="PROSITE" id="PS50072"/>
    </source>
</evidence>
<dbReference type="InterPro" id="IPR044666">
    <property type="entry name" value="Cyclophilin_A-like"/>
</dbReference>
<keyword evidence="6 10" id="KW-0413">Isomerase</keyword>
<evidence type="ECO:0000256" key="5">
    <source>
        <dbReference type="ARBA" id="ARBA00023110"/>
    </source>
</evidence>
<comment type="catalytic activity">
    <reaction evidence="1">
        <text>[protein]-peptidylproline (omega=180) = [protein]-peptidylproline (omega=0)</text>
        <dbReference type="Rhea" id="RHEA:16237"/>
        <dbReference type="Rhea" id="RHEA-COMP:10747"/>
        <dbReference type="Rhea" id="RHEA-COMP:10748"/>
        <dbReference type="ChEBI" id="CHEBI:83833"/>
        <dbReference type="ChEBI" id="CHEBI:83834"/>
        <dbReference type="EC" id="5.2.1.8"/>
    </reaction>
</comment>
<keyword evidence="11" id="KW-1185">Reference proteome</keyword>
<sequence length="610" mass="68749">MTDDRVPENVIEKDTPPLKKLKRQNQSSSLLENIPDAAKYRRSFMHKDTLHSCYSTKNNLILTISYDGHVKFWHKTTDGIEYIKDFPAHNGKMISTNLSKNERILSTCADDNTIKVFDVEGIDMVNIIDLEFLPNDLVSFSTPSMREEMLAVSDANSPLVYLFDLEGDGNVLYSVKKHSTPVHILEYISSINCMLSVDKGGMVEYWSPEEPFGKPNAQGMFELKSQTDLYIFKKSKSVPSSIQISPSGKYFSSISYPDWKVRVFDAKSGRILVEFDEHPFNAAKKMEHALEKEDVNSLYFMNQVEFGRRLAIERDIERLGWLAGTTAIFDESENYIIYGSILGVKIRSIADGSLARVLGRDESIRFVKLSLYQGAPKKGKMASLEIMASNNPLVEESFRKDPTLFCTAWKKQRFYLFGSADENITLADRDTLNEHTGGFANESNKAEEKTALLGKAAILHTTQGDISIKLLPEEAPKAVQNFTTHAVNGYYDNTIFHRVIKNFMIQGGDPLGDGTGGESIWGKDFEDEFSPNLKHDRPFTVSMANSGPNTNGSQFFVTTDLTPWLDGKHTIFGRAYTGLDVVHRIEQSETDKFDRPLESAKIINISILYN</sequence>
<dbReference type="PROSITE" id="PS00170">
    <property type="entry name" value="CSA_PPIASE_1"/>
    <property type="match status" value="1"/>
</dbReference>
<dbReference type="EC" id="5.2.1.8" evidence="2"/>
<dbReference type="InterPro" id="IPR036322">
    <property type="entry name" value="WD40_repeat_dom_sf"/>
</dbReference>
<evidence type="ECO:0000313" key="11">
    <source>
        <dbReference type="Proteomes" id="UP001212411"/>
    </source>
</evidence>
<dbReference type="Pfam" id="PF00400">
    <property type="entry name" value="WD40"/>
    <property type="match status" value="1"/>
</dbReference>
<feature type="repeat" description="WD" evidence="7">
    <location>
        <begin position="86"/>
        <end position="127"/>
    </location>
</feature>
<gene>
    <name evidence="10" type="primary">cyp9</name>
    <name evidence="10" type="ORF">SOMG_04198</name>
</gene>
<dbReference type="GO" id="GO:0006457">
    <property type="term" value="P:protein folding"/>
    <property type="evidence" value="ECO:0007669"/>
    <property type="project" value="InterPro"/>
</dbReference>
<evidence type="ECO:0000256" key="3">
    <source>
        <dbReference type="ARBA" id="ARBA00022574"/>
    </source>
</evidence>
<dbReference type="GO" id="GO:0005634">
    <property type="term" value="C:nucleus"/>
    <property type="evidence" value="ECO:0007669"/>
    <property type="project" value="UniProtKB-ARBA"/>
</dbReference>
<dbReference type="Proteomes" id="UP001212411">
    <property type="component" value="Chromosome 3"/>
</dbReference>
<keyword evidence="4" id="KW-0677">Repeat</keyword>
<dbReference type="InterPro" id="IPR002130">
    <property type="entry name" value="Cyclophilin-type_PPIase_dom"/>
</dbReference>
<feature type="compositionally biased region" description="Basic and acidic residues" evidence="8">
    <location>
        <begin position="1"/>
        <end position="17"/>
    </location>
</feature>